<comment type="caution">
    <text evidence="1">The sequence shown here is derived from an EMBL/GenBank/DDBJ whole genome shotgun (WGS) entry which is preliminary data.</text>
</comment>
<sequence length="85" mass="9610">MSVLVQKETGIEEIWQGKARPFTFLSGPPSMHFYESEKPKVLSRSQRSGSIRCGFAGKWLACRRETLASVTIAWISPELGRPNER</sequence>
<organism evidence="1 2">
    <name type="scientific">Orbilia oligospora</name>
    <name type="common">Nematode-trapping fungus</name>
    <name type="synonym">Arthrobotrys oligospora</name>
    <dbReference type="NCBI Taxonomy" id="2813651"/>
    <lineage>
        <taxon>Eukaryota</taxon>
        <taxon>Fungi</taxon>
        <taxon>Dikarya</taxon>
        <taxon>Ascomycota</taxon>
        <taxon>Pezizomycotina</taxon>
        <taxon>Orbiliomycetes</taxon>
        <taxon>Orbiliales</taxon>
        <taxon>Orbiliaceae</taxon>
        <taxon>Orbilia</taxon>
    </lineage>
</organism>
<proteinExistence type="predicted"/>
<name>A0A7C8TRX1_ORBOL</name>
<evidence type="ECO:0000313" key="2">
    <source>
        <dbReference type="Proteomes" id="UP000297595"/>
    </source>
</evidence>
<accession>A0A7C8TRX1</accession>
<gene>
    <name evidence="1" type="ORF">EYR41_000255</name>
</gene>
<reference evidence="1 2" key="1">
    <citation type="submission" date="2019-03" db="EMBL/GenBank/DDBJ databases">
        <title>Nematode-trapping fungi genome.</title>
        <authorList>
            <person name="Vidal-Diez De Ulzurrun G."/>
        </authorList>
    </citation>
    <scope>NUCLEOTIDE SEQUENCE [LARGE SCALE GENOMIC DNA]</scope>
    <source>
        <strain evidence="1 2">TWF154</strain>
    </source>
</reference>
<dbReference type="Proteomes" id="UP000297595">
    <property type="component" value="Unassembled WGS sequence"/>
</dbReference>
<protein>
    <submittedName>
        <fullName evidence="1">Uncharacterized protein</fullName>
    </submittedName>
</protein>
<evidence type="ECO:0000313" key="1">
    <source>
        <dbReference type="EMBL" id="TGJ73140.1"/>
    </source>
</evidence>
<dbReference type="AlphaFoldDB" id="A0A7C8TRX1"/>
<dbReference type="EMBL" id="SOZJ01000001">
    <property type="protein sequence ID" value="TGJ73140.1"/>
    <property type="molecule type" value="Genomic_DNA"/>
</dbReference>